<evidence type="ECO:0000313" key="2">
    <source>
        <dbReference type="Proteomes" id="UP000183982"/>
    </source>
</evidence>
<dbReference type="EMBL" id="FQZQ01000072">
    <property type="protein sequence ID" value="SHK69000.1"/>
    <property type="molecule type" value="Genomic_DNA"/>
</dbReference>
<dbReference type="AlphaFoldDB" id="A0A1M6UIM2"/>
<sequence length="26" mass="3114">LTSYFLFDLDPGLDKTMMLMHFVQHI</sequence>
<feature type="non-terminal residue" evidence="1">
    <location>
        <position position="1"/>
    </location>
</feature>
<dbReference type="Proteomes" id="UP000183982">
    <property type="component" value="Unassembled WGS sequence"/>
</dbReference>
<name>A0A1M6UIM2_9RHOB</name>
<organism evidence="1 2">
    <name type="scientific">Shimia gijangensis</name>
    <dbReference type="NCBI Taxonomy" id="1470563"/>
    <lineage>
        <taxon>Bacteria</taxon>
        <taxon>Pseudomonadati</taxon>
        <taxon>Pseudomonadota</taxon>
        <taxon>Alphaproteobacteria</taxon>
        <taxon>Rhodobacterales</taxon>
        <taxon>Roseobacteraceae</taxon>
    </lineage>
</organism>
<protein>
    <submittedName>
        <fullName evidence="1">Uncharacterized protein</fullName>
    </submittedName>
</protein>
<reference evidence="2" key="1">
    <citation type="submission" date="2016-11" db="EMBL/GenBank/DDBJ databases">
        <authorList>
            <person name="Varghese N."/>
            <person name="Submissions S."/>
        </authorList>
    </citation>
    <scope>NUCLEOTIDE SEQUENCE [LARGE SCALE GENOMIC DNA]</scope>
    <source>
        <strain evidence="2">DSM 100564</strain>
    </source>
</reference>
<keyword evidence="2" id="KW-1185">Reference proteome</keyword>
<gene>
    <name evidence="1" type="ORF">SAMN05444000_1722</name>
</gene>
<proteinExistence type="predicted"/>
<evidence type="ECO:0000313" key="1">
    <source>
        <dbReference type="EMBL" id="SHK69000.1"/>
    </source>
</evidence>
<accession>A0A1M6UIM2</accession>